<accession>G4RKK7</accession>
<dbReference type="InterPro" id="IPR010982">
    <property type="entry name" value="Lambda_DNA-bd_dom_sf"/>
</dbReference>
<name>G4RKK7_THETK</name>
<dbReference type="InterPro" id="IPR059051">
    <property type="entry name" value="MTH_967_PDDEXK"/>
</dbReference>
<dbReference type="GeneID" id="11262354"/>
<dbReference type="AlphaFoldDB" id="G4RKK7"/>
<evidence type="ECO:0000313" key="2">
    <source>
        <dbReference type="EMBL" id="CCC82102.1"/>
    </source>
</evidence>
<dbReference type="EMBL" id="FN869859">
    <property type="protein sequence ID" value="CCC82102.1"/>
    <property type="molecule type" value="Genomic_DNA"/>
</dbReference>
<dbReference type="HOGENOM" id="CLU_1113915_0_0_2"/>
<dbReference type="InterPro" id="IPR001387">
    <property type="entry name" value="Cro/C1-type_HTH"/>
</dbReference>
<dbReference type="Gene3D" id="1.10.260.40">
    <property type="entry name" value="lambda repressor-like DNA-binding domains"/>
    <property type="match status" value="1"/>
</dbReference>
<dbReference type="SUPFAM" id="SSF47413">
    <property type="entry name" value="lambda repressor-like DNA-binding domains"/>
    <property type="match status" value="1"/>
</dbReference>
<protein>
    <submittedName>
        <fullName evidence="2">Predicted transcriptional regulator</fullName>
    </submittedName>
</protein>
<evidence type="ECO:0000259" key="1">
    <source>
        <dbReference type="PROSITE" id="PS50943"/>
    </source>
</evidence>
<feature type="domain" description="HTH cro/C1-type" evidence="1">
    <location>
        <begin position="129"/>
        <end position="177"/>
    </location>
</feature>
<dbReference type="Pfam" id="PF26553">
    <property type="entry name" value="PDDEXK_19"/>
    <property type="match status" value="1"/>
</dbReference>
<dbReference type="KEGG" id="ttn:TTX_1472"/>
<gene>
    <name evidence="2" type="ordered locus">TTX_1472</name>
</gene>
<dbReference type="PaxDb" id="768679-TTX_1472"/>
<keyword evidence="3" id="KW-1185">Reference proteome</keyword>
<dbReference type="eggNOG" id="arCOG04152">
    <property type="taxonomic scope" value="Archaea"/>
</dbReference>
<dbReference type="Pfam" id="PF13560">
    <property type="entry name" value="HTH_31"/>
    <property type="match status" value="1"/>
</dbReference>
<dbReference type="OrthoDB" id="31424at2157"/>
<sequence length="250" mass="28371">MENKLLNATLNIVRQHGDSLFLDVSRPYAYTMLIDYDRRKILLKVVTDADDMPTSALRDIKLLSEFLSIPVLGIVAMARGEVLEEGVVYKRDNVNFISLATLARAFRGELPVFVQIKGRRYAFVDGQRLREAREREGLSLGAVSEMLSVSRETVYRYEREELNLSEAAARALARRFGPDVLKRIDIFSSIKADPIDKASRAIDAKTYRLELSHPNGIAYEDRPLFILKDEDKREKTEELAGHLGVEVVRG</sequence>
<evidence type="ECO:0000313" key="3">
    <source>
        <dbReference type="Proteomes" id="UP000002654"/>
    </source>
</evidence>
<dbReference type="SMART" id="SM00530">
    <property type="entry name" value="HTH_XRE"/>
    <property type="match status" value="1"/>
</dbReference>
<dbReference type="CDD" id="cd00093">
    <property type="entry name" value="HTH_XRE"/>
    <property type="match status" value="1"/>
</dbReference>
<reference evidence="2 3" key="1">
    <citation type="journal article" date="2011" name="PLoS ONE">
        <title>The complete genome sequence of Thermoproteus tenax: a physiologically versatile member of the Crenarchaeota.</title>
        <authorList>
            <person name="Siebers B."/>
            <person name="Zaparty M."/>
            <person name="Raddatz G."/>
            <person name="Tjaden B."/>
            <person name="Albers S.V."/>
            <person name="Bell S.D."/>
            <person name="Blombach F."/>
            <person name="Kletzin A."/>
            <person name="Kyrpides N."/>
            <person name="Lanz C."/>
            <person name="Plagens A."/>
            <person name="Rampp M."/>
            <person name="Rosinus A."/>
            <person name="von Jan M."/>
            <person name="Makarova K.S."/>
            <person name="Klenk H.P."/>
            <person name="Schuster S.C."/>
            <person name="Hensel R."/>
        </authorList>
    </citation>
    <scope>NUCLEOTIDE SEQUENCE [LARGE SCALE GENOMIC DNA]</scope>
    <source>
        <strain evidence="3">ATCC 35583 / DSM 2078 / JCM 9277 / NBRC 100435 / Kra 1</strain>
    </source>
</reference>
<dbReference type="PROSITE" id="PS50943">
    <property type="entry name" value="HTH_CROC1"/>
    <property type="match status" value="1"/>
</dbReference>
<dbReference type="Proteomes" id="UP000002654">
    <property type="component" value="Chromosome"/>
</dbReference>
<dbReference type="PATRIC" id="fig|768679.9.peg.1493"/>
<proteinExistence type="predicted"/>
<organism evidence="2 3">
    <name type="scientific">Thermoproteus tenax (strain ATCC 35583 / DSM 2078 / JCM 9277 / NBRC 100435 / Kra 1)</name>
    <dbReference type="NCBI Taxonomy" id="768679"/>
    <lineage>
        <taxon>Archaea</taxon>
        <taxon>Thermoproteota</taxon>
        <taxon>Thermoprotei</taxon>
        <taxon>Thermoproteales</taxon>
        <taxon>Thermoproteaceae</taxon>
        <taxon>Thermoproteus</taxon>
    </lineage>
</organism>
<dbReference type="RefSeq" id="WP_014127356.1">
    <property type="nucleotide sequence ID" value="NC_016070.1"/>
</dbReference>
<dbReference type="STRING" id="768679.TTX_1472"/>
<dbReference type="GO" id="GO:0003677">
    <property type="term" value="F:DNA binding"/>
    <property type="evidence" value="ECO:0007669"/>
    <property type="project" value="InterPro"/>
</dbReference>